<evidence type="ECO:0008006" key="4">
    <source>
        <dbReference type="Google" id="ProtNLM"/>
    </source>
</evidence>
<feature type="transmembrane region" description="Helical" evidence="1">
    <location>
        <begin position="255"/>
        <end position="275"/>
    </location>
</feature>
<dbReference type="Proteomes" id="UP000030902">
    <property type="component" value="Chromosome"/>
</dbReference>
<feature type="transmembrane region" description="Helical" evidence="1">
    <location>
        <begin position="368"/>
        <end position="388"/>
    </location>
</feature>
<dbReference type="AlphaFoldDB" id="A0A6S4GSU2"/>
<evidence type="ECO:0000313" key="3">
    <source>
        <dbReference type="Proteomes" id="UP000030902"/>
    </source>
</evidence>
<dbReference type="InterPro" id="IPR018674">
    <property type="entry name" value="DUF2142_membrane"/>
</dbReference>
<feature type="transmembrane region" description="Helical" evidence="1">
    <location>
        <begin position="209"/>
        <end position="234"/>
    </location>
</feature>
<keyword evidence="1" id="KW-0812">Transmembrane</keyword>
<sequence>MKKYWSLFLSFIKKPENVFISLSLFFGVLSAATVPLLSINDEGVHYMRAYGLSQGKIESGVACTLPKEVVLKAKEADVNNFVTSYKKTINRSDTETGKCSSATGYPPIMHLPQTIGIILANLVHGSLGITIIFGRLANLIFYSFALYFIIKWVRVGKWAFVATGLFPLMIHLAASLSGDSVTNIAIFTAIAATLNFFSQKSPLTRQQQLLIIAVACLLILTKSVTILLLSPVIFLPKRLFVPDKKSKISFIPQKWLVLSAAAILAGLCLIAWLHVYTQPLLTTGAPHNPLHSNPLKFIQILFNTYLNPNLPVSDDILRGVIGAFSAFKYGLPLFILLPSFSLLFLSLLHYNKKDQELLGEQTGKLAVYNLATIGLFVCAVSYAMYTAWALLPFRFGEGAYYADGVQGRYFTATAAMLVPVGLWLQKYINVRTKNDKVFNLIMFFGLALVLGFYVFETVWKFK</sequence>
<keyword evidence="1" id="KW-0472">Membrane</keyword>
<dbReference type="KEGG" id="sox:TM7x_03705"/>
<proteinExistence type="predicted"/>
<reference evidence="2 3" key="1">
    <citation type="journal article" date="2015" name="Proc. Natl. Acad. Sci. U.S.A.">
        <title>Cultivation of a human-associated TM7 phylotype reveals a reduced genome and epibiotic parasitic lifestyle.</title>
        <authorList>
            <person name="He X."/>
            <person name="McLean J.S."/>
            <person name="Edlund A."/>
            <person name="Yooseph S."/>
            <person name="Hall A.P."/>
            <person name="Liu S.Y."/>
            <person name="Dorrestein P.C."/>
            <person name="Esquenazi E."/>
            <person name="Hunter R.C."/>
            <person name="Cheng G."/>
            <person name="Nelson K.E."/>
            <person name="Lux R."/>
            <person name="Shi W."/>
        </authorList>
    </citation>
    <scope>NUCLEOTIDE SEQUENCE [LARGE SCALE GENOMIC DNA]</scope>
    <source>
        <strain evidence="2 3">TM7x</strain>
    </source>
</reference>
<evidence type="ECO:0000313" key="2">
    <source>
        <dbReference type="EMBL" id="AJA06950.1"/>
    </source>
</evidence>
<feature type="transmembrane region" description="Helical" evidence="1">
    <location>
        <begin position="20"/>
        <end position="39"/>
    </location>
</feature>
<protein>
    <recommendedName>
        <fullName evidence="4">DUF2142 domain-containing protein</fullName>
    </recommendedName>
</protein>
<feature type="transmembrane region" description="Helical" evidence="1">
    <location>
        <begin position="408"/>
        <end position="425"/>
    </location>
</feature>
<accession>A0A6S4GSU2</accession>
<dbReference type="RefSeq" id="WP_039327894.1">
    <property type="nucleotide sequence ID" value="NZ_CP007496.1"/>
</dbReference>
<feature type="transmembrane region" description="Helical" evidence="1">
    <location>
        <begin position="181"/>
        <end position="197"/>
    </location>
</feature>
<gene>
    <name evidence="2" type="ORF">TM7x_03705</name>
</gene>
<feature type="transmembrane region" description="Helical" evidence="1">
    <location>
        <begin position="437"/>
        <end position="455"/>
    </location>
</feature>
<keyword evidence="1" id="KW-1133">Transmembrane helix</keyword>
<feature type="transmembrane region" description="Helical" evidence="1">
    <location>
        <begin position="127"/>
        <end position="150"/>
    </location>
</feature>
<feature type="transmembrane region" description="Helical" evidence="1">
    <location>
        <begin position="329"/>
        <end position="348"/>
    </location>
</feature>
<evidence type="ECO:0000256" key="1">
    <source>
        <dbReference type="SAM" id="Phobius"/>
    </source>
</evidence>
<keyword evidence="3" id="KW-1185">Reference proteome</keyword>
<organism evidence="2 3">
    <name type="scientific">Candidatus Nanosynbacter lyticus</name>
    <dbReference type="NCBI Taxonomy" id="2093824"/>
    <lineage>
        <taxon>Bacteria</taxon>
        <taxon>Candidatus Saccharimonadota</taxon>
        <taxon>Candidatus Saccharimonadia</taxon>
        <taxon>Candidatus Nanosynbacterales</taxon>
        <taxon>Candidatus Nanosynbacteraceae</taxon>
        <taxon>Candidatus Nanosynbacter</taxon>
    </lineage>
</organism>
<name>A0A6S4GSU2_9BACT</name>
<dbReference type="Pfam" id="PF09913">
    <property type="entry name" value="DUF2142"/>
    <property type="match status" value="1"/>
</dbReference>
<dbReference type="EMBL" id="CP007496">
    <property type="protein sequence ID" value="AJA06950.1"/>
    <property type="molecule type" value="Genomic_DNA"/>
</dbReference>